<keyword evidence="2" id="KW-1185">Reference proteome</keyword>
<evidence type="ECO:0000313" key="1">
    <source>
        <dbReference type="EMBL" id="CAH0725644.1"/>
    </source>
</evidence>
<organism evidence="1 2">
    <name type="scientific">Brenthis ino</name>
    <name type="common">lesser marbled fritillary</name>
    <dbReference type="NCBI Taxonomy" id="405034"/>
    <lineage>
        <taxon>Eukaryota</taxon>
        <taxon>Metazoa</taxon>
        <taxon>Ecdysozoa</taxon>
        <taxon>Arthropoda</taxon>
        <taxon>Hexapoda</taxon>
        <taxon>Insecta</taxon>
        <taxon>Pterygota</taxon>
        <taxon>Neoptera</taxon>
        <taxon>Endopterygota</taxon>
        <taxon>Lepidoptera</taxon>
        <taxon>Glossata</taxon>
        <taxon>Ditrysia</taxon>
        <taxon>Papilionoidea</taxon>
        <taxon>Nymphalidae</taxon>
        <taxon>Heliconiinae</taxon>
        <taxon>Argynnini</taxon>
        <taxon>Brenthis</taxon>
    </lineage>
</organism>
<accession>A0A8J9UVH8</accession>
<dbReference type="Proteomes" id="UP000838878">
    <property type="component" value="Chromosome 5"/>
</dbReference>
<dbReference type="EMBL" id="OV170225">
    <property type="protein sequence ID" value="CAH0725644.1"/>
    <property type="molecule type" value="Genomic_DNA"/>
</dbReference>
<feature type="non-terminal residue" evidence="1">
    <location>
        <position position="350"/>
    </location>
</feature>
<proteinExistence type="predicted"/>
<dbReference type="OrthoDB" id="8120898at2759"/>
<evidence type="ECO:0000313" key="2">
    <source>
        <dbReference type="Proteomes" id="UP000838878"/>
    </source>
</evidence>
<name>A0A8J9UVH8_9NEOP</name>
<gene>
    <name evidence="1" type="ORF">BINO364_LOCUS11211</name>
</gene>
<reference evidence="1" key="1">
    <citation type="submission" date="2021-12" db="EMBL/GenBank/DDBJ databases">
        <authorList>
            <person name="Martin H S."/>
        </authorList>
    </citation>
    <scope>NUCLEOTIDE SEQUENCE</scope>
</reference>
<sequence>MVHYFIYAKDFSGSTEGVKHYHENGLKTLEQFKEDEKRIKEELLVGKEPQAQWVTLYLHWGDVCWEVNEDIVGMKHHTSGDVTELSNVHICERRDPGCLIRHLRKNYIIHESDRIKLLYIVTNGMISRESIDKCLELNKGVDYETVVFHAFNEDPEKIDLSVAAPFFKRNCIVYRNNELCDSTDISKEFDYDKINSDNFAVEMQQLMSYIKLKFMNKFKRDADVWKEIEKLDGLRNRMLIELSENTPKCPYFDRMEEKERRVLMRTFDVNELKNYIAMAYVMKTDVEEYVADMVHYIKGNKKSCSFDVLKLKSKVEEKQIDDDDFSDDEESNFVVRIDEETGIEILCLNA</sequence>
<dbReference type="AlphaFoldDB" id="A0A8J9UVH8"/>
<protein>
    <submittedName>
        <fullName evidence="1">Uncharacterized protein</fullName>
    </submittedName>
</protein>